<dbReference type="GO" id="GO:0071949">
    <property type="term" value="F:FAD binding"/>
    <property type="evidence" value="ECO:0007669"/>
    <property type="project" value="InterPro"/>
</dbReference>
<gene>
    <name evidence="4" type="ORF">G8E00_03215</name>
</gene>
<reference evidence="4 5" key="1">
    <citation type="submission" date="2020-03" db="EMBL/GenBank/DDBJ databases">
        <authorList>
            <person name="Zhu W."/>
        </authorList>
    </citation>
    <scope>NUCLEOTIDE SEQUENCE [LARGE SCALE GENOMIC DNA]</scope>
    <source>
        <strain evidence="4 5">323-1</strain>
    </source>
</reference>
<keyword evidence="1" id="KW-0285">Flavoprotein</keyword>
<evidence type="ECO:0000256" key="1">
    <source>
        <dbReference type="ARBA" id="ARBA00022827"/>
    </source>
</evidence>
<keyword evidence="1" id="KW-0274">FAD</keyword>
<protein>
    <submittedName>
        <fullName evidence="4">FAD-binding protein</fullName>
    </submittedName>
</protein>
<dbReference type="AlphaFoldDB" id="A0A6G8RT99"/>
<dbReference type="PANTHER" id="PTHR43762:SF1">
    <property type="entry name" value="D-ARABINONO-1,4-LACTONE OXIDASE"/>
    <property type="match status" value="1"/>
</dbReference>
<dbReference type="Pfam" id="PF01565">
    <property type="entry name" value="FAD_binding_4"/>
    <property type="match status" value="1"/>
</dbReference>
<dbReference type="Gene3D" id="3.30.70.2520">
    <property type="match status" value="1"/>
</dbReference>
<dbReference type="RefSeq" id="WP_166221930.1">
    <property type="nucleotide sequence ID" value="NZ_CP049801.1"/>
</dbReference>
<name>A0A6G8RT99_9GAMM</name>
<dbReference type="InterPro" id="IPR016167">
    <property type="entry name" value="FAD-bd_PCMH_sub1"/>
</dbReference>
<dbReference type="GO" id="GO:0003885">
    <property type="term" value="F:D-arabinono-1,4-lactone oxidase activity"/>
    <property type="evidence" value="ECO:0007669"/>
    <property type="project" value="InterPro"/>
</dbReference>
<dbReference type="InterPro" id="IPR016171">
    <property type="entry name" value="Vanillyl_alc_oxidase_C-sub2"/>
</dbReference>
<dbReference type="InterPro" id="IPR006094">
    <property type="entry name" value="Oxid_FAD_bind_N"/>
</dbReference>
<evidence type="ECO:0000256" key="2">
    <source>
        <dbReference type="ARBA" id="ARBA00023002"/>
    </source>
</evidence>
<dbReference type="KEGG" id="asha:G8E00_03215"/>
<dbReference type="InterPro" id="IPR016166">
    <property type="entry name" value="FAD-bd_PCMH"/>
</dbReference>
<dbReference type="PIRSF" id="PIRSF000136">
    <property type="entry name" value="LGO_GLO"/>
    <property type="match status" value="1"/>
</dbReference>
<dbReference type="PANTHER" id="PTHR43762">
    <property type="entry name" value="L-GULONOLACTONE OXIDASE"/>
    <property type="match status" value="1"/>
</dbReference>
<dbReference type="NCBIfam" id="TIGR01679">
    <property type="entry name" value="bact_FAD_ox"/>
    <property type="match status" value="1"/>
</dbReference>
<dbReference type="Gene3D" id="3.30.465.10">
    <property type="match status" value="1"/>
</dbReference>
<feature type="domain" description="FAD-binding PCMH-type" evidence="3">
    <location>
        <begin position="16"/>
        <end position="182"/>
    </location>
</feature>
<organism evidence="4 5">
    <name type="scientific">Acinetobacter shaoyimingii</name>
    <dbReference type="NCBI Taxonomy" id="2715164"/>
    <lineage>
        <taxon>Bacteria</taxon>
        <taxon>Pseudomonadati</taxon>
        <taxon>Pseudomonadota</taxon>
        <taxon>Gammaproteobacteria</taxon>
        <taxon>Moraxellales</taxon>
        <taxon>Moraxellaceae</taxon>
        <taxon>Acinetobacter</taxon>
    </lineage>
</organism>
<proteinExistence type="predicted"/>
<dbReference type="Gene3D" id="1.10.45.10">
    <property type="entry name" value="Vanillyl-alcohol Oxidase, Chain A, domain 4"/>
    <property type="match status" value="1"/>
</dbReference>
<dbReference type="Pfam" id="PF04030">
    <property type="entry name" value="ALO"/>
    <property type="match status" value="1"/>
</dbReference>
<dbReference type="InterPro" id="IPR007173">
    <property type="entry name" value="ALO_C"/>
</dbReference>
<dbReference type="InterPro" id="IPR036318">
    <property type="entry name" value="FAD-bd_PCMH-like_sf"/>
</dbReference>
<dbReference type="EMBL" id="CP049801">
    <property type="protein sequence ID" value="QIO05050.1"/>
    <property type="molecule type" value="Genomic_DNA"/>
</dbReference>
<dbReference type="InterPro" id="IPR010031">
    <property type="entry name" value="FAD_lactone_oxidase-like"/>
</dbReference>
<evidence type="ECO:0000313" key="4">
    <source>
        <dbReference type="EMBL" id="QIO05050.1"/>
    </source>
</evidence>
<keyword evidence="5" id="KW-1185">Reference proteome</keyword>
<keyword evidence="2" id="KW-0560">Oxidoreductase</keyword>
<dbReference type="PROSITE" id="PS51387">
    <property type="entry name" value="FAD_PCMH"/>
    <property type="match status" value="1"/>
</dbReference>
<dbReference type="InterPro" id="IPR016169">
    <property type="entry name" value="FAD-bd_PCMH_sub2"/>
</dbReference>
<dbReference type="Proteomes" id="UP000502297">
    <property type="component" value="Chromosome"/>
</dbReference>
<dbReference type="Gene3D" id="3.30.43.10">
    <property type="entry name" value="Uridine Diphospho-n-acetylenolpyruvylglucosamine Reductase, domain 2"/>
    <property type="match status" value="1"/>
</dbReference>
<evidence type="ECO:0000259" key="3">
    <source>
        <dbReference type="PROSITE" id="PS51387"/>
    </source>
</evidence>
<evidence type="ECO:0000313" key="5">
    <source>
        <dbReference type="Proteomes" id="UP000502297"/>
    </source>
</evidence>
<accession>A0A6G8RT99</accession>
<sequence>MNLNPDHGWSNWSGYCQSQPKKIVTPNDLEQLQTMVAEHEKIRVVGAGHSFTPLVQTNETLISLDRFSNVHHVDQTTCQSTLGAGIRLYDLGAYLQPYDQALINQGDIDQQSLAGAISTGTHGTGADLQCLSAYVEGFELLKANGELIQCSRNENIDIFHAGRVALGSLGILTKITMQNRAKYKLKERIQLAPVQESLDQFTALMKTHRHLEYFIFPYTNQLMLKTLDLTEDEIRPRVESKPSEDQLLKWCCEISQKMPFLTGYLQNLVGVFVKPTEFVNWSSEIFASPRDTKFNEMEYQIPIEHGIECVKEVIATFKKFKINSFFPIELRVVKGDDIWLSPFYQQDSISISVHQYFKQSPRKVFDLIEPIFQKYHGRPHWAKMHQLNQRQLKALYPKWNDFIEIGAAVDPQKKFLNPYLEHLMMAKI</sequence>
<dbReference type="SUPFAM" id="SSF56176">
    <property type="entry name" value="FAD-binding/transporter-associated domain-like"/>
    <property type="match status" value="1"/>
</dbReference>
<dbReference type="GO" id="GO:0016020">
    <property type="term" value="C:membrane"/>
    <property type="evidence" value="ECO:0007669"/>
    <property type="project" value="InterPro"/>
</dbReference>